<sequence length="127" mass="14251">MELVIPTKAAGKGYQPLWVKVSVDSPYISKIKKTSSRIGSEGCNQGVVSAKGTWHRQNEFREYRLETVCEKHKIRFRLGSSGLGNFIITNGICIETLVELSNKSNANNTVFYSVDEPVLMAIYYSTR</sequence>
<dbReference type="AlphaFoldDB" id="A0A1H3BF59"/>
<evidence type="ECO:0000313" key="2">
    <source>
        <dbReference type="Proteomes" id="UP000199675"/>
    </source>
</evidence>
<gene>
    <name evidence="1" type="ORF">SAMN04487960_1099</name>
</gene>
<dbReference type="RefSeq" id="WP_375176864.1">
    <property type="nucleotide sequence ID" value="NZ_JBHIWV010000006.1"/>
</dbReference>
<accession>A0A1H3BF59</accession>
<protein>
    <submittedName>
        <fullName evidence="1">Uncharacterized protein</fullName>
    </submittedName>
</protein>
<name>A0A1H3BF59_9GAMM</name>
<proteinExistence type="predicted"/>
<reference evidence="1 2" key="1">
    <citation type="submission" date="2016-10" db="EMBL/GenBank/DDBJ databases">
        <authorList>
            <person name="de Groot N.N."/>
        </authorList>
    </citation>
    <scope>NUCLEOTIDE SEQUENCE [LARGE SCALE GENOMIC DNA]</scope>
    <source>
        <strain evidence="1 2">CGMCC 1.7059</strain>
    </source>
</reference>
<evidence type="ECO:0000313" key="1">
    <source>
        <dbReference type="EMBL" id="SDX40583.1"/>
    </source>
</evidence>
<organism evidence="1 2">
    <name type="scientific">Marinobacter mobilis</name>
    <dbReference type="NCBI Taxonomy" id="488533"/>
    <lineage>
        <taxon>Bacteria</taxon>
        <taxon>Pseudomonadati</taxon>
        <taxon>Pseudomonadota</taxon>
        <taxon>Gammaproteobacteria</taxon>
        <taxon>Pseudomonadales</taxon>
        <taxon>Marinobacteraceae</taxon>
        <taxon>Marinobacter</taxon>
    </lineage>
</organism>
<dbReference type="EMBL" id="FNNE01000009">
    <property type="protein sequence ID" value="SDX40583.1"/>
    <property type="molecule type" value="Genomic_DNA"/>
</dbReference>
<dbReference type="STRING" id="488533.SAMN04487960_1099"/>
<keyword evidence="2" id="KW-1185">Reference proteome</keyword>
<dbReference type="Proteomes" id="UP000199675">
    <property type="component" value="Unassembled WGS sequence"/>
</dbReference>